<evidence type="ECO:0000259" key="1">
    <source>
        <dbReference type="Pfam" id="PF02214"/>
    </source>
</evidence>
<dbReference type="KEGG" id="ncs:NCAS_0C03410"/>
<dbReference type="AlphaFoldDB" id="G0VCX0"/>
<keyword evidence="3" id="KW-1185">Reference proteome</keyword>
<sequence length="501" mass="57681">MASPAILESKQLKQDTTINIQNSENENIYLPTDTVYQIKVGQTLFQVTGSSLNSDAPNFFTRYFSGNSAKDPLFIDRDADIFQLILKHLQGYFLDIKDEYQYTMLFTDTIFYDLPRLRTTLRESEYYFTNVGGESFKIHKNLFKRDGDSQNYFQVVLDLFYKEVEQRIENKNLFQSPLPPSYVPRSPEFFKDLLALLGGAILELTDERRNSLVKECRYYRFLHLEQKFLKTHIVYNPLSTSEEIVLPLKDLQRRGLRFHSANNPTSTTSSSLNQCLENVGNRTNCSTSDTDEPAMKKLKTNNSSCQSDNSSCKKIKPWALVSYKRPYVDEFSRDLIFQMDSTECTLTFNKQNKMIHVDLVGDLAKTFEDVFATPLLTKSNQNIKLSQFKVEATTMKKTSDSQEKPTKTTHLILPACISICDLQVNGIKCPNICSLINDTRYNENVIDFRDKNDIKYSPGVKLYLTKSLWKLGVKDGQMILIAIKAESFSGIKEYNKLIQFI</sequence>
<dbReference type="InterPro" id="IPR011333">
    <property type="entry name" value="SKP1/BTB/POZ_sf"/>
</dbReference>
<dbReference type="HOGENOM" id="CLU_017395_2_1_1"/>
<reference evidence="2 3" key="1">
    <citation type="journal article" date="2011" name="Proc. Natl. Acad. Sci. U.S.A.">
        <title>Evolutionary erosion of yeast sex chromosomes by mating-type switching accidents.</title>
        <authorList>
            <person name="Gordon J.L."/>
            <person name="Armisen D."/>
            <person name="Proux-Wera E."/>
            <person name="Oheigeartaigh S.S."/>
            <person name="Byrne K.P."/>
            <person name="Wolfe K.H."/>
        </authorList>
    </citation>
    <scope>NUCLEOTIDE SEQUENCE [LARGE SCALE GENOMIC DNA]</scope>
    <source>
        <strain evidence="3">ATCC 76901 / BCRC 22586 / CBS 4309 / NBRC 1992 / NRRL Y-12630</strain>
    </source>
</reference>
<dbReference type="eggNOG" id="ENOG502QRM9">
    <property type="taxonomic scope" value="Eukaryota"/>
</dbReference>
<reference key="2">
    <citation type="submission" date="2011-08" db="EMBL/GenBank/DDBJ databases">
        <title>Genome sequence of Naumovozyma castellii.</title>
        <authorList>
            <person name="Gordon J.L."/>
            <person name="Armisen D."/>
            <person name="Proux-Wera E."/>
            <person name="OhEigeartaigh S.S."/>
            <person name="Byrne K.P."/>
            <person name="Wolfe K.H."/>
        </authorList>
    </citation>
    <scope>NUCLEOTIDE SEQUENCE</scope>
    <source>
        <strain>Type strain:CBS 4309</strain>
    </source>
</reference>
<protein>
    <recommendedName>
        <fullName evidence="1">Potassium channel tetramerisation-type BTB domain-containing protein</fullName>
    </recommendedName>
</protein>
<dbReference type="SUPFAM" id="SSF54695">
    <property type="entry name" value="POZ domain"/>
    <property type="match status" value="1"/>
</dbReference>
<evidence type="ECO:0000313" key="2">
    <source>
        <dbReference type="EMBL" id="CCC69331.1"/>
    </source>
</evidence>
<dbReference type="Gene3D" id="3.30.710.10">
    <property type="entry name" value="Potassium Channel Kv1.1, Chain A"/>
    <property type="match status" value="2"/>
</dbReference>
<dbReference type="EMBL" id="HE576754">
    <property type="protein sequence ID" value="CCC69331.1"/>
    <property type="molecule type" value="Genomic_DNA"/>
</dbReference>
<organism evidence="2 3">
    <name type="scientific">Naumovozyma castellii</name>
    <name type="common">Yeast</name>
    <name type="synonym">Saccharomyces castellii</name>
    <dbReference type="NCBI Taxonomy" id="27288"/>
    <lineage>
        <taxon>Eukaryota</taxon>
        <taxon>Fungi</taxon>
        <taxon>Dikarya</taxon>
        <taxon>Ascomycota</taxon>
        <taxon>Saccharomycotina</taxon>
        <taxon>Saccharomycetes</taxon>
        <taxon>Saccharomycetales</taxon>
        <taxon>Saccharomycetaceae</taxon>
        <taxon>Naumovozyma</taxon>
    </lineage>
</organism>
<name>G0VCX0_NAUCA</name>
<dbReference type="OMA" id="PNFFTRY"/>
<dbReference type="InParanoid" id="G0VCX0"/>
<feature type="domain" description="Potassium channel tetramerisation-type BTB" evidence="1">
    <location>
        <begin position="38"/>
        <end position="117"/>
    </location>
</feature>
<accession>G0VCX0</accession>
<evidence type="ECO:0000313" key="3">
    <source>
        <dbReference type="Proteomes" id="UP000001640"/>
    </source>
</evidence>
<proteinExistence type="predicted"/>
<dbReference type="InterPro" id="IPR003131">
    <property type="entry name" value="T1-type_BTB"/>
</dbReference>
<dbReference type="Pfam" id="PF02214">
    <property type="entry name" value="BTB_2"/>
    <property type="match status" value="1"/>
</dbReference>
<gene>
    <name evidence="2" type="primary">NCAS0C03410</name>
    <name evidence="2" type="ordered locus">NCAS_0C03410</name>
</gene>
<dbReference type="PANTHER" id="PTHR31758:SF2">
    <property type="entry name" value="BTB_POZ DOMAIN-CONTAINING PROTEIN YLR108C"/>
    <property type="match status" value="1"/>
</dbReference>
<dbReference type="RefSeq" id="XP_003675696.1">
    <property type="nucleotide sequence ID" value="XM_003675648.1"/>
</dbReference>
<dbReference type="STRING" id="1064592.G0VCX0"/>
<dbReference type="Proteomes" id="UP000001640">
    <property type="component" value="Chromosome 3"/>
</dbReference>
<dbReference type="GeneID" id="96902913"/>
<dbReference type="OrthoDB" id="2414723at2759"/>
<dbReference type="GO" id="GO:0051260">
    <property type="term" value="P:protein homooligomerization"/>
    <property type="evidence" value="ECO:0007669"/>
    <property type="project" value="InterPro"/>
</dbReference>
<dbReference type="PANTHER" id="PTHR31758">
    <property type="entry name" value="BTB/POZ DOMAIN-CONTAINING PROTEIN YLR108C"/>
    <property type="match status" value="1"/>
</dbReference>